<dbReference type="PANTHER" id="PTHR47870">
    <property type="entry name" value="CYTOCHROME C-TYPE BIOGENESIS PROTEIN CCMH"/>
    <property type="match status" value="1"/>
</dbReference>
<evidence type="ECO:0000256" key="6">
    <source>
        <dbReference type="SAM" id="Phobius"/>
    </source>
</evidence>
<evidence type="ECO:0000256" key="1">
    <source>
        <dbReference type="ARBA" id="ARBA00004196"/>
    </source>
</evidence>
<keyword evidence="2" id="KW-0677">Repeat</keyword>
<dbReference type="SUPFAM" id="SSF48452">
    <property type="entry name" value="TPR-like"/>
    <property type="match status" value="1"/>
</dbReference>
<evidence type="ECO:0000313" key="8">
    <source>
        <dbReference type="EMBL" id="OKL43276.1"/>
    </source>
</evidence>
<dbReference type="GO" id="GO:0017004">
    <property type="term" value="P:cytochrome complex assembly"/>
    <property type="evidence" value="ECO:0007669"/>
    <property type="project" value="UniProtKB-KW"/>
</dbReference>
<dbReference type="AlphaFoldDB" id="A0A1U7JEU5"/>
<keyword evidence="6" id="KW-0472">Membrane</keyword>
<dbReference type="STRING" id="197461.A3843_15895"/>
<keyword evidence="9" id="KW-1185">Reference proteome</keyword>
<organism evidence="8 9">
    <name type="scientific">Pseudovibrio exalbescens</name>
    <dbReference type="NCBI Taxonomy" id="197461"/>
    <lineage>
        <taxon>Bacteria</taxon>
        <taxon>Pseudomonadati</taxon>
        <taxon>Pseudomonadota</taxon>
        <taxon>Alphaproteobacteria</taxon>
        <taxon>Hyphomicrobiales</taxon>
        <taxon>Stappiaceae</taxon>
        <taxon>Pseudovibrio</taxon>
    </lineage>
</organism>
<dbReference type="InterPro" id="IPR017560">
    <property type="entry name" value="Cyt_c_biogenesis_CcmI"/>
</dbReference>
<dbReference type="InterPro" id="IPR056413">
    <property type="entry name" value="TPR_CcmH_CycH"/>
</dbReference>
<dbReference type="Pfam" id="PF23914">
    <property type="entry name" value="TPR_CcmH_CycH"/>
    <property type="match status" value="1"/>
</dbReference>
<feature type="transmembrane region" description="Helical" evidence="6">
    <location>
        <begin position="92"/>
        <end position="113"/>
    </location>
</feature>
<keyword evidence="4" id="KW-0802">TPR repeat</keyword>
<accession>A0A1U7JEU5</accession>
<sequence>MMFWIVLALMTAAVSLSVLVAVSRARHAPLREENDIEVFRQQLAEVEDDLRTGAVSAEMAEAARTEISRRLLAAKREADGRAANQPASQRAWGLRVAAIVAMPVLALGLYFLVGAPGVPDQPLAERQAQLNRNPDINQLIARTEEHLAQNPDDVQGWMVLAPVYARQGAYDKAEAAYAQAIRIAGPTPALELARAEMLIFQQQGTVTAEAEAMLKRVTTAAPEQAKPRFYLALALTQQGQTAAAITAWRDLLADANGDEPWVAAARAQLNTLTDQSGSSIVSGQETAPTEAKPDEPRGPTREDIEAAQDMTVQDRQAMVAGMVAQLETRLAEDGGSVQEWSRLVRSLIVIGEEQRAQDALAAARTAFDGDAEAEAQLDGVAQALGLN</sequence>
<evidence type="ECO:0000313" key="9">
    <source>
        <dbReference type="Proteomes" id="UP000185783"/>
    </source>
</evidence>
<feature type="compositionally biased region" description="Polar residues" evidence="5">
    <location>
        <begin position="274"/>
        <end position="287"/>
    </location>
</feature>
<evidence type="ECO:0000256" key="4">
    <source>
        <dbReference type="ARBA" id="ARBA00022803"/>
    </source>
</evidence>
<dbReference type="PANTHER" id="PTHR47870:SF1">
    <property type="entry name" value="CYTOCHROME C-TYPE BIOGENESIS PROTEIN CCMH"/>
    <property type="match status" value="1"/>
</dbReference>
<keyword evidence="3" id="KW-0201">Cytochrome c-type biogenesis</keyword>
<evidence type="ECO:0000259" key="7">
    <source>
        <dbReference type="Pfam" id="PF23914"/>
    </source>
</evidence>
<proteinExistence type="predicted"/>
<dbReference type="Gene3D" id="1.25.40.10">
    <property type="entry name" value="Tetratricopeptide repeat domain"/>
    <property type="match status" value="1"/>
</dbReference>
<dbReference type="NCBIfam" id="TIGR03142">
    <property type="entry name" value="cytochro_ccmI"/>
    <property type="match status" value="1"/>
</dbReference>
<evidence type="ECO:0000256" key="5">
    <source>
        <dbReference type="SAM" id="MobiDB-lite"/>
    </source>
</evidence>
<comment type="subcellular location">
    <subcellularLocation>
        <location evidence="1">Cell envelope</location>
    </subcellularLocation>
</comment>
<name>A0A1U7JEU5_9HYPH</name>
<protein>
    <recommendedName>
        <fullName evidence="7">Cytochrome c-type biogenesis protein H TPR domain-containing protein</fullName>
    </recommendedName>
</protein>
<feature type="region of interest" description="Disordered" evidence="5">
    <location>
        <begin position="274"/>
        <end position="301"/>
    </location>
</feature>
<dbReference type="InterPro" id="IPR051263">
    <property type="entry name" value="C-type_cytochrome_biogenesis"/>
</dbReference>
<keyword evidence="6" id="KW-1133">Transmembrane helix</keyword>
<feature type="domain" description="Cytochrome c-type biogenesis protein H TPR" evidence="7">
    <location>
        <begin position="125"/>
        <end position="253"/>
    </location>
</feature>
<evidence type="ECO:0000256" key="2">
    <source>
        <dbReference type="ARBA" id="ARBA00022737"/>
    </source>
</evidence>
<dbReference type="GO" id="GO:0030313">
    <property type="term" value="C:cell envelope"/>
    <property type="evidence" value="ECO:0007669"/>
    <property type="project" value="UniProtKB-SubCell"/>
</dbReference>
<keyword evidence="6" id="KW-0812">Transmembrane</keyword>
<dbReference type="EMBL" id="LVVZ01000022">
    <property type="protein sequence ID" value="OKL43276.1"/>
    <property type="molecule type" value="Genomic_DNA"/>
</dbReference>
<comment type="caution">
    <text evidence="8">The sequence shown here is derived from an EMBL/GenBank/DDBJ whole genome shotgun (WGS) entry which is preliminary data.</text>
</comment>
<dbReference type="InterPro" id="IPR011990">
    <property type="entry name" value="TPR-like_helical_dom_sf"/>
</dbReference>
<evidence type="ECO:0000256" key="3">
    <source>
        <dbReference type="ARBA" id="ARBA00022748"/>
    </source>
</evidence>
<feature type="compositionally biased region" description="Basic and acidic residues" evidence="5">
    <location>
        <begin position="291"/>
        <end position="301"/>
    </location>
</feature>
<gene>
    <name evidence="8" type="ORF">A3843_15895</name>
</gene>
<reference evidence="8 9" key="1">
    <citation type="submission" date="2016-03" db="EMBL/GenBank/DDBJ databases">
        <title>Genome sequence of Nesiotobacter sp. nov., a moderately halophilic alphaproteobacterium isolated from the Yellow Sea, China.</title>
        <authorList>
            <person name="Zhang G."/>
            <person name="Zhang R."/>
        </authorList>
    </citation>
    <scope>NUCLEOTIDE SEQUENCE [LARGE SCALE GENOMIC DNA]</scope>
    <source>
        <strain evidence="8 9">WB1-6</strain>
    </source>
</reference>
<dbReference type="Proteomes" id="UP000185783">
    <property type="component" value="Unassembled WGS sequence"/>
</dbReference>